<dbReference type="InterPro" id="IPR024688">
    <property type="entry name" value="Mac_dom"/>
</dbReference>
<sequence length="184" mass="20095">MTTEKEKMLRGDAYDPFEPQLVEERERARALTRWYNDTDETEPETRAALLSELFGTVGENAFVEPPFRCDYGSHIHVGDDFFANFGCVMLDVCEIRFGSHCLLGPGVHIYTATHPLDAETRREGVEFGDPVTVGDDVWIGGQAVLNPGVSVGDRAVVASGAVVTNDVPDDVVVGGNPARVLKEL</sequence>
<dbReference type="GO" id="GO:0016407">
    <property type="term" value="F:acetyltransferase activity"/>
    <property type="evidence" value="ECO:0007669"/>
    <property type="project" value="InterPro"/>
</dbReference>
<dbReference type="GO" id="GO:0005829">
    <property type="term" value="C:cytosol"/>
    <property type="evidence" value="ECO:0007669"/>
    <property type="project" value="TreeGrafter"/>
</dbReference>
<accession>A0A0W1RC88</accession>
<evidence type="ECO:0000256" key="2">
    <source>
        <dbReference type="ARBA" id="ARBA00022679"/>
    </source>
</evidence>
<name>A0A0W1RC88_9EURY</name>
<dbReference type="Proteomes" id="UP000054387">
    <property type="component" value="Unassembled WGS sequence"/>
</dbReference>
<dbReference type="PANTHER" id="PTHR23416:SF23">
    <property type="entry name" value="ACETYLTRANSFERASE C18B11.09C-RELATED"/>
    <property type="match status" value="1"/>
</dbReference>
<dbReference type="AlphaFoldDB" id="A0A0W1RC88"/>
<organism evidence="4 5">
    <name type="scientific">Haloprofundus marisrubri</name>
    <dbReference type="NCBI Taxonomy" id="1514971"/>
    <lineage>
        <taxon>Archaea</taxon>
        <taxon>Methanobacteriati</taxon>
        <taxon>Methanobacteriota</taxon>
        <taxon>Stenosarchaea group</taxon>
        <taxon>Halobacteria</taxon>
        <taxon>Halobacteriales</taxon>
        <taxon>Haloferacaceae</taxon>
        <taxon>Haloprofundus</taxon>
    </lineage>
</organism>
<dbReference type="InterPro" id="IPR051159">
    <property type="entry name" value="Hexapeptide_acetyltransf"/>
</dbReference>
<protein>
    <submittedName>
        <fullName evidence="4">Acetyltransferase</fullName>
    </submittedName>
</protein>
<dbReference type="OrthoDB" id="1475at2157"/>
<dbReference type="SUPFAM" id="SSF51161">
    <property type="entry name" value="Trimeric LpxA-like enzymes"/>
    <property type="match status" value="1"/>
</dbReference>
<keyword evidence="2 4" id="KW-0808">Transferase</keyword>
<evidence type="ECO:0000259" key="3">
    <source>
        <dbReference type="SMART" id="SM01266"/>
    </source>
</evidence>
<comment type="similarity">
    <text evidence="1">Belongs to the transferase hexapeptide repeat family.</text>
</comment>
<dbReference type="InterPro" id="IPR018357">
    <property type="entry name" value="Hexapep_transf_CS"/>
</dbReference>
<dbReference type="PROSITE" id="PS00101">
    <property type="entry name" value="HEXAPEP_TRANSFERASES"/>
    <property type="match status" value="1"/>
</dbReference>
<gene>
    <name evidence="4" type="ORF">AUR64_05520</name>
</gene>
<dbReference type="InterPro" id="IPR001451">
    <property type="entry name" value="Hexapep"/>
</dbReference>
<dbReference type="GO" id="GO:0008374">
    <property type="term" value="F:O-acyltransferase activity"/>
    <property type="evidence" value="ECO:0007669"/>
    <property type="project" value="TreeGrafter"/>
</dbReference>
<dbReference type="Pfam" id="PF12464">
    <property type="entry name" value="Mac"/>
    <property type="match status" value="1"/>
</dbReference>
<dbReference type="STRING" id="1514971.AUR64_05520"/>
<feature type="domain" description="Maltose/galactoside acetyltransferase" evidence="3">
    <location>
        <begin position="5"/>
        <end position="59"/>
    </location>
</feature>
<dbReference type="CDD" id="cd03357">
    <property type="entry name" value="LbH_MAT_GAT"/>
    <property type="match status" value="1"/>
</dbReference>
<dbReference type="EMBL" id="LOPU01000013">
    <property type="protein sequence ID" value="KTG11167.1"/>
    <property type="molecule type" value="Genomic_DNA"/>
</dbReference>
<dbReference type="Gene3D" id="2.160.10.10">
    <property type="entry name" value="Hexapeptide repeat proteins"/>
    <property type="match status" value="1"/>
</dbReference>
<dbReference type="RefSeq" id="WP_058580452.1">
    <property type="nucleotide sequence ID" value="NZ_LOPU01000013.1"/>
</dbReference>
<dbReference type="SMART" id="SM01266">
    <property type="entry name" value="Mac"/>
    <property type="match status" value="1"/>
</dbReference>
<dbReference type="Pfam" id="PF00132">
    <property type="entry name" value="Hexapep"/>
    <property type="match status" value="1"/>
</dbReference>
<dbReference type="FunFam" id="2.160.10.10:FF:000008">
    <property type="entry name" value="Maltose O-acetyltransferase"/>
    <property type="match status" value="1"/>
</dbReference>
<evidence type="ECO:0000256" key="1">
    <source>
        <dbReference type="ARBA" id="ARBA00007274"/>
    </source>
</evidence>
<comment type="caution">
    <text evidence="4">The sequence shown here is derived from an EMBL/GenBank/DDBJ whole genome shotgun (WGS) entry which is preliminary data.</text>
</comment>
<evidence type="ECO:0000313" key="4">
    <source>
        <dbReference type="EMBL" id="KTG11167.1"/>
    </source>
</evidence>
<dbReference type="PANTHER" id="PTHR23416">
    <property type="entry name" value="SIALIC ACID SYNTHASE-RELATED"/>
    <property type="match status" value="1"/>
</dbReference>
<proteinExistence type="inferred from homology"/>
<keyword evidence="5" id="KW-1185">Reference proteome</keyword>
<reference evidence="4 5" key="1">
    <citation type="submission" date="2015-12" db="EMBL/GenBank/DDBJ databases">
        <title>Haloprofundus marisrubri gen. nov., sp. nov., an extremely halophilic archaeon isolated from the Discovery deep brine-seawater interface in the Red Sea.</title>
        <authorList>
            <person name="Zhang G."/>
            <person name="Stingl U."/>
            <person name="Rashid M."/>
        </authorList>
    </citation>
    <scope>NUCLEOTIDE SEQUENCE [LARGE SCALE GENOMIC DNA]</scope>
    <source>
        <strain evidence="4 5">SB9</strain>
    </source>
</reference>
<evidence type="ECO:0000313" key="5">
    <source>
        <dbReference type="Proteomes" id="UP000054387"/>
    </source>
</evidence>
<dbReference type="InterPro" id="IPR011004">
    <property type="entry name" value="Trimer_LpxA-like_sf"/>
</dbReference>